<dbReference type="SUPFAM" id="SSF53671">
    <property type="entry name" value="Aspartate/ornithine carbamoyltransferase"/>
    <property type="match status" value="1"/>
</dbReference>
<dbReference type="EMBL" id="JAGSOV010000073">
    <property type="protein sequence ID" value="MCO1659921.1"/>
    <property type="molecule type" value="Genomic_DNA"/>
</dbReference>
<dbReference type="InterPro" id="IPR006130">
    <property type="entry name" value="Asp/Orn_carbamoylTrfase"/>
</dbReference>
<keyword evidence="6" id="KW-0963">Cytoplasm</keyword>
<feature type="binding site" evidence="6">
    <location>
        <position position="168"/>
    </location>
    <ligand>
        <name>L-ornithine</name>
        <dbReference type="ChEBI" id="CHEBI:46911"/>
    </ligand>
</feature>
<keyword evidence="10" id="KW-1185">Reference proteome</keyword>
<evidence type="ECO:0000256" key="2">
    <source>
        <dbReference type="ARBA" id="ARBA00007805"/>
    </source>
</evidence>
<feature type="binding site" evidence="6">
    <location>
        <begin position="135"/>
        <end position="138"/>
    </location>
    <ligand>
        <name>carbamoyl phosphate</name>
        <dbReference type="ChEBI" id="CHEBI:58228"/>
    </ligand>
</feature>
<evidence type="ECO:0000259" key="7">
    <source>
        <dbReference type="Pfam" id="PF00185"/>
    </source>
</evidence>
<feature type="domain" description="Aspartate/ornithine carbamoyltransferase Asp/Orn-binding" evidence="7">
    <location>
        <begin position="157"/>
        <end position="329"/>
    </location>
</feature>
<dbReference type="EC" id="2.1.3.3" evidence="3 6"/>
<reference evidence="9" key="1">
    <citation type="submission" date="2021-04" db="EMBL/GenBank/DDBJ databases">
        <title>Pseudonocardia sp. nov., isolated from sandy soil of mangrove forest.</title>
        <authorList>
            <person name="Zan Z."/>
            <person name="Huang R."/>
            <person name="Liu W."/>
        </authorList>
    </citation>
    <scope>NUCLEOTIDE SEQUENCE</scope>
    <source>
        <strain evidence="9">S2-4</strain>
    </source>
</reference>
<proteinExistence type="inferred from homology"/>
<feature type="binding site" evidence="6">
    <location>
        <position position="232"/>
    </location>
    <ligand>
        <name>L-ornithine</name>
        <dbReference type="ChEBI" id="CHEBI:46911"/>
    </ligand>
</feature>
<evidence type="ECO:0000313" key="10">
    <source>
        <dbReference type="Proteomes" id="UP001165283"/>
    </source>
</evidence>
<comment type="subcellular location">
    <subcellularLocation>
        <location evidence="6">Cytoplasm</location>
    </subcellularLocation>
</comment>
<dbReference type="InterPro" id="IPR002292">
    <property type="entry name" value="Orn/put_carbamltrans"/>
</dbReference>
<dbReference type="Gene3D" id="3.40.50.1370">
    <property type="entry name" value="Aspartate/ornithine carbamoyltransferase"/>
    <property type="match status" value="2"/>
</dbReference>
<comment type="function">
    <text evidence="1">Reversibly catalyzes the transfer of the carbamoyl group from carbamoyl phosphate (CP) to the N(epsilon) atom of ornithine (ORN) to produce L-citrulline.</text>
</comment>
<dbReference type="GO" id="GO:0004585">
    <property type="term" value="F:ornithine carbamoyltransferase activity"/>
    <property type="evidence" value="ECO:0007669"/>
    <property type="project" value="UniProtKB-EC"/>
</dbReference>
<dbReference type="InterPro" id="IPR006131">
    <property type="entry name" value="Asp_carbamoyltransf_Asp/Orn-bd"/>
</dbReference>
<dbReference type="Pfam" id="PF00185">
    <property type="entry name" value="OTCace"/>
    <property type="match status" value="1"/>
</dbReference>
<gene>
    <name evidence="9" type="primary">argF</name>
    <name evidence="9" type="ORF">KDL28_33160</name>
</gene>
<dbReference type="Pfam" id="PF02729">
    <property type="entry name" value="OTCace_N"/>
    <property type="match status" value="1"/>
</dbReference>
<dbReference type="InterPro" id="IPR024904">
    <property type="entry name" value="OTCase_ArgI"/>
</dbReference>
<dbReference type="PANTHER" id="PTHR45753:SF2">
    <property type="entry name" value="ORNITHINE CARBAMOYLTRANSFERASE"/>
    <property type="match status" value="1"/>
</dbReference>
<dbReference type="PRINTS" id="PR00100">
    <property type="entry name" value="AOTCASE"/>
</dbReference>
<dbReference type="RefSeq" id="WP_252445045.1">
    <property type="nucleotide sequence ID" value="NZ_JAGSOV010000073.1"/>
</dbReference>
<comment type="catalytic activity">
    <reaction evidence="5 6">
        <text>carbamoyl phosphate + L-ornithine = L-citrulline + phosphate + H(+)</text>
        <dbReference type="Rhea" id="RHEA:19513"/>
        <dbReference type="ChEBI" id="CHEBI:15378"/>
        <dbReference type="ChEBI" id="CHEBI:43474"/>
        <dbReference type="ChEBI" id="CHEBI:46911"/>
        <dbReference type="ChEBI" id="CHEBI:57743"/>
        <dbReference type="ChEBI" id="CHEBI:58228"/>
        <dbReference type="EC" id="2.1.3.3"/>
    </reaction>
</comment>
<accession>A0ABT1AAD9</accession>
<comment type="caution">
    <text evidence="6">Lacks conserved residue(s) required for the propagation of feature annotation.</text>
</comment>
<feature type="binding site" evidence="6">
    <location>
        <begin position="236"/>
        <end position="237"/>
    </location>
    <ligand>
        <name>L-ornithine</name>
        <dbReference type="ChEBI" id="CHEBI:46911"/>
    </ligand>
</feature>
<feature type="binding site" evidence="6">
    <location>
        <position position="108"/>
    </location>
    <ligand>
        <name>carbamoyl phosphate</name>
        <dbReference type="ChEBI" id="CHEBI:58228"/>
    </ligand>
</feature>
<dbReference type="NCBIfam" id="TIGR00658">
    <property type="entry name" value="orni_carb_tr"/>
    <property type="match status" value="1"/>
</dbReference>
<name>A0ABT1AAD9_9PSEU</name>
<dbReference type="InterPro" id="IPR006132">
    <property type="entry name" value="Asp/Orn_carbamoyltranf_P-bd"/>
</dbReference>
<organism evidence="9 10">
    <name type="scientific">Pseudonocardia humida</name>
    <dbReference type="NCBI Taxonomy" id="2800819"/>
    <lineage>
        <taxon>Bacteria</taxon>
        <taxon>Bacillati</taxon>
        <taxon>Actinomycetota</taxon>
        <taxon>Actinomycetes</taxon>
        <taxon>Pseudonocardiales</taxon>
        <taxon>Pseudonocardiaceae</taxon>
        <taxon>Pseudonocardia</taxon>
    </lineage>
</organism>
<feature type="domain" description="Aspartate/ornithine carbamoyltransferase carbamoyl-P binding" evidence="8">
    <location>
        <begin position="8"/>
        <end position="148"/>
    </location>
</feature>
<keyword evidence="4 6" id="KW-0808">Transferase</keyword>
<dbReference type="PRINTS" id="PR00102">
    <property type="entry name" value="OTCASE"/>
</dbReference>
<dbReference type="InterPro" id="IPR036901">
    <property type="entry name" value="Asp/Orn_carbamoylTrfase_sf"/>
</dbReference>
<dbReference type="PROSITE" id="PS00097">
    <property type="entry name" value="CARBAMOYLTRANSFERASE"/>
    <property type="match status" value="1"/>
</dbReference>
<evidence type="ECO:0000256" key="5">
    <source>
        <dbReference type="ARBA" id="ARBA00048772"/>
    </source>
</evidence>
<evidence type="ECO:0000313" key="9">
    <source>
        <dbReference type="EMBL" id="MCO1659921.1"/>
    </source>
</evidence>
<evidence type="ECO:0000256" key="4">
    <source>
        <dbReference type="ARBA" id="ARBA00022679"/>
    </source>
</evidence>
<protein>
    <recommendedName>
        <fullName evidence="3 6">Ornithine carbamoyltransferase</fullName>
        <shortName evidence="6">OTCase</shortName>
        <ecNumber evidence="3 6">2.1.3.3</ecNumber>
    </recommendedName>
</protein>
<comment type="caution">
    <text evidence="9">The sequence shown here is derived from an EMBL/GenBank/DDBJ whole genome shotgun (WGS) entry which is preliminary data.</text>
</comment>
<feature type="binding site" evidence="6">
    <location>
        <begin position="274"/>
        <end position="275"/>
    </location>
    <ligand>
        <name>carbamoyl phosphate</name>
        <dbReference type="ChEBI" id="CHEBI:58228"/>
    </ligand>
</feature>
<feature type="binding site" evidence="6">
    <location>
        <begin position="57"/>
        <end position="60"/>
    </location>
    <ligand>
        <name>carbamoyl phosphate</name>
        <dbReference type="ChEBI" id="CHEBI:58228"/>
    </ligand>
</feature>
<dbReference type="PANTHER" id="PTHR45753">
    <property type="entry name" value="ORNITHINE CARBAMOYLTRANSFERASE, MITOCHONDRIAL"/>
    <property type="match status" value="1"/>
</dbReference>
<evidence type="ECO:0000256" key="1">
    <source>
        <dbReference type="ARBA" id="ARBA00003822"/>
    </source>
</evidence>
<feature type="binding site" evidence="6">
    <location>
        <position position="319"/>
    </location>
    <ligand>
        <name>carbamoyl phosphate</name>
        <dbReference type="ChEBI" id="CHEBI:58228"/>
    </ligand>
</feature>
<comment type="similarity">
    <text evidence="2 6">Belongs to the aspartate/ornithine carbamoyltransferase superfamily. OTCase family.</text>
</comment>
<evidence type="ECO:0000256" key="3">
    <source>
        <dbReference type="ARBA" id="ARBA00013007"/>
    </source>
</evidence>
<dbReference type="Proteomes" id="UP001165283">
    <property type="component" value="Unassembled WGS sequence"/>
</dbReference>
<dbReference type="HAMAP" id="MF_01109">
    <property type="entry name" value="OTCase"/>
    <property type="match status" value="1"/>
</dbReference>
<sequence length="333" mass="35981">MTLSAPPRSLLTATDLGRDGFLELLDRAAELKAARKAGRERPALTGRSIALVFEKASTRTRCAFEVAAYDQGAHVTYLGPTGSHLGREESVADTARVLGAMFDGIEFRGFAQDTVEELARHAGVPVWNGLTDQWHPTQMLADVLTMREHQPGDVGAISFCFTGDGRGNIARSLLVTGAMLGMDVRIAAPRELWPPRPVVEDAERTALTSGARVTVTEDLAAALDGAAFVYTDVWVSMGEDDAEWDRRVPLLTPYRVTARAMAATGRADTRFLHCLPAVHDTTTALGRRVLQRYGLAGAEVTDEVFASPASVVFEQAENRLHTIKALLVAALGR</sequence>
<evidence type="ECO:0000259" key="8">
    <source>
        <dbReference type="Pfam" id="PF02729"/>
    </source>
</evidence>
<evidence type="ECO:0000256" key="6">
    <source>
        <dbReference type="HAMAP-Rule" id="MF_01109"/>
    </source>
</evidence>